<dbReference type="Gene3D" id="3.40.190.80">
    <property type="match status" value="1"/>
</dbReference>
<dbReference type="PROSITE" id="PS00630">
    <property type="entry name" value="IMP_2"/>
    <property type="match status" value="1"/>
</dbReference>
<comment type="similarity">
    <text evidence="2">Belongs to the inositol monophosphatase superfamily.</text>
</comment>
<dbReference type="CDD" id="cd01517">
    <property type="entry name" value="PAP_phosphatase"/>
    <property type="match status" value="1"/>
</dbReference>
<sequence>MTASSALPLSRERAVGIEAVLRASRLCQAVFARLAQAQTVTKADLSPVTVADYGAQAVVNALLHAEFPSDPIVGEEDAADLRADARLAASVVELTNSVQPAGAAAMSSDDVLAAIDLGQYAGGKTGRFWTLDPIDGTKGFLRGEQYAVCLALVVDGVVQLAVQGCPNLPHDLAHPEEGRGSLFIAVRGQGAFERHFDSADERRISVSGVSSASETQFCESVEAAHSSQSDTAQIADRLGITRPPVRMDSQCKYAVIARGDAGIYLRVPTRADYQEKIWDHAGGSLLVEEAGGSICDVTGKPLDFSLGRTLKGNKGIIATNGRIHARVVEAVRSVLRL</sequence>
<gene>
    <name evidence="10" type="primary">MET22</name>
    <name evidence="10" type="ORF">HK105_202403</name>
</gene>
<proteinExistence type="inferred from homology"/>
<evidence type="ECO:0000256" key="5">
    <source>
        <dbReference type="ARBA" id="ARBA00022801"/>
    </source>
</evidence>
<evidence type="ECO:0000256" key="6">
    <source>
        <dbReference type="ARBA" id="ARBA00022842"/>
    </source>
</evidence>
<dbReference type="Pfam" id="PF00459">
    <property type="entry name" value="Inositol_P"/>
    <property type="match status" value="1"/>
</dbReference>
<dbReference type="InterPro" id="IPR006239">
    <property type="entry name" value="DPNP"/>
</dbReference>
<evidence type="ECO:0000256" key="8">
    <source>
        <dbReference type="ARBA" id="ARBA00044479"/>
    </source>
</evidence>
<dbReference type="PANTHER" id="PTHR43200:SF6">
    <property type="entry name" value="3'(2'),5'-BISPHOSPHATE NUCLEOTIDASE"/>
    <property type="match status" value="1"/>
</dbReference>
<dbReference type="PANTHER" id="PTHR43200">
    <property type="entry name" value="PHOSPHATASE"/>
    <property type="match status" value="1"/>
</dbReference>
<dbReference type="SUPFAM" id="SSF56655">
    <property type="entry name" value="Carbohydrate phosphatase"/>
    <property type="match status" value="1"/>
</dbReference>
<dbReference type="Gene3D" id="3.30.540.10">
    <property type="entry name" value="Fructose-1,6-Bisphosphatase, subunit A, domain 1"/>
    <property type="match status" value="1"/>
</dbReference>
<dbReference type="GO" id="GO:0008441">
    <property type="term" value="F:3'(2'),5'-bisphosphate nucleotidase activity"/>
    <property type="evidence" value="ECO:0007669"/>
    <property type="project" value="UniProtKB-EC"/>
</dbReference>
<dbReference type="NCBIfam" id="TIGR01330">
    <property type="entry name" value="bisphos_HAL2"/>
    <property type="match status" value="1"/>
</dbReference>
<evidence type="ECO:0000256" key="2">
    <source>
        <dbReference type="ARBA" id="ARBA00009759"/>
    </source>
</evidence>
<protein>
    <recommendedName>
        <fullName evidence="3">3'(2'),5'-bisphosphate nucleotidase</fullName>
        <ecNumber evidence="3">3.1.3.7</ecNumber>
    </recommendedName>
</protein>
<reference evidence="10 11" key="1">
    <citation type="submission" date="2023-09" db="EMBL/GenBank/DDBJ databases">
        <title>Pangenome analysis of Batrachochytrium dendrobatidis and related Chytrids.</title>
        <authorList>
            <person name="Yacoub M.N."/>
            <person name="Stajich J.E."/>
            <person name="James T.Y."/>
        </authorList>
    </citation>
    <scope>NUCLEOTIDE SEQUENCE [LARGE SCALE GENOMIC DNA]</scope>
    <source>
        <strain evidence="10 11">JEL0888</strain>
    </source>
</reference>
<dbReference type="EC" id="3.1.3.7" evidence="3"/>
<dbReference type="PROSITE" id="PS00629">
    <property type="entry name" value="IMP_1"/>
    <property type="match status" value="1"/>
</dbReference>
<evidence type="ECO:0000256" key="4">
    <source>
        <dbReference type="ARBA" id="ARBA00022723"/>
    </source>
</evidence>
<evidence type="ECO:0000313" key="11">
    <source>
        <dbReference type="Proteomes" id="UP001527925"/>
    </source>
</evidence>
<comment type="catalytic activity">
    <reaction evidence="7">
        <text>adenosine 2',5'-bisphosphate + H2O = AMP + phosphate</text>
        <dbReference type="Rhea" id="RHEA:77643"/>
        <dbReference type="ChEBI" id="CHEBI:15377"/>
        <dbReference type="ChEBI" id="CHEBI:43474"/>
        <dbReference type="ChEBI" id="CHEBI:194156"/>
        <dbReference type="ChEBI" id="CHEBI:456215"/>
        <dbReference type="EC" id="3.1.3.7"/>
    </reaction>
    <physiologicalReaction direction="left-to-right" evidence="7">
        <dbReference type="Rhea" id="RHEA:77644"/>
    </physiologicalReaction>
</comment>
<comment type="catalytic activity">
    <reaction evidence="9">
        <text>3'-phosphoadenylyl sulfate + H2O = adenosine 5'-phosphosulfate + phosphate</text>
        <dbReference type="Rhea" id="RHEA:77639"/>
        <dbReference type="ChEBI" id="CHEBI:15377"/>
        <dbReference type="ChEBI" id="CHEBI:43474"/>
        <dbReference type="ChEBI" id="CHEBI:58243"/>
        <dbReference type="ChEBI" id="CHEBI:58339"/>
        <dbReference type="EC" id="3.1.3.7"/>
    </reaction>
    <physiologicalReaction direction="left-to-right" evidence="9">
        <dbReference type="Rhea" id="RHEA:77640"/>
    </physiologicalReaction>
</comment>
<keyword evidence="6" id="KW-0460">Magnesium</keyword>
<organism evidence="10 11">
    <name type="scientific">Polyrhizophydium stewartii</name>
    <dbReference type="NCBI Taxonomy" id="2732419"/>
    <lineage>
        <taxon>Eukaryota</taxon>
        <taxon>Fungi</taxon>
        <taxon>Fungi incertae sedis</taxon>
        <taxon>Chytridiomycota</taxon>
        <taxon>Chytridiomycota incertae sedis</taxon>
        <taxon>Chytridiomycetes</taxon>
        <taxon>Rhizophydiales</taxon>
        <taxon>Rhizophydiales incertae sedis</taxon>
        <taxon>Polyrhizophydium</taxon>
    </lineage>
</organism>
<evidence type="ECO:0000256" key="7">
    <source>
        <dbReference type="ARBA" id="ARBA00044466"/>
    </source>
</evidence>
<evidence type="ECO:0000256" key="3">
    <source>
        <dbReference type="ARBA" id="ARBA00012633"/>
    </source>
</evidence>
<evidence type="ECO:0000256" key="9">
    <source>
        <dbReference type="ARBA" id="ARBA00044484"/>
    </source>
</evidence>
<dbReference type="InterPro" id="IPR020583">
    <property type="entry name" value="Inositol_monoP_metal-BS"/>
</dbReference>
<comment type="cofactor">
    <cofactor evidence="1">
        <name>Mg(2+)</name>
        <dbReference type="ChEBI" id="CHEBI:18420"/>
    </cofactor>
</comment>
<dbReference type="PRINTS" id="PR00377">
    <property type="entry name" value="IMPHPHTASES"/>
</dbReference>
<keyword evidence="4" id="KW-0479">Metal-binding</keyword>
<keyword evidence="11" id="KW-1185">Reference proteome</keyword>
<comment type="catalytic activity">
    <reaction evidence="8">
        <text>adenosine 3',5'-bisphosphate + H2O = AMP + phosphate</text>
        <dbReference type="Rhea" id="RHEA:10040"/>
        <dbReference type="ChEBI" id="CHEBI:15377"/>
        <dbReference type="ChEBI" id="CHEBI:43474"/>
        <dbReference type="ChEBI" id="CHEBI:58343"/>
        <dbReference type="ChEBI" id="CHEBI:456215"/>
        <dbReference type="EC" id="3.1.3.7"/>
    </reaction>
    <physiologicalReaction direction="left-to-right" evidence="8">
        <dbReference type="Rhea" id="RHEA:10041"/>
    </physiologicalReaction>
</comment>
<dbReference type="Proteomes" id="UP001527925">
    <property type="component" value="Unassembled WGS sequence"/>
</dbReference>
<accession>A0ABR4NEV4</accession>
<dbReference type="InterPro" id="IPR051090">
    <property type="entry name" value="Inositol_monoP_superfamily"/>
</dbReference>
<dbReference type="EMBL" id="JADGIZ020000008">
    <property type="protein sequence ID" value="KAL2917989.1"/>
    <property type="molecule type" value="Genomic_DNA"/>
</dbReference>
<keyword evidence="5 10" id="KW-0378">Hydrolase</keyword>
<name>A0ABR4NEV4_9FUNG</name>
<dbReference type="InterPro" id="IPR000760">
    <property type="entry name" value="Inositol_monophosphatase-like"/>
</dbReference>
<comment type="caution">
    <text evidence="10">The sequence shown here is derived from an EMBL/GenBank/DDBJ whole genome shotgun (WGS) entry which is preliminary data.</text>
</comment>
<dbReference type="InterPro" id="IPR020550">
    <property type="entry name" value="Inositol_monophosphatase_CS"/>
</dbReference>
<evidence type="ECO:0000256" key="1">
    <source>
        <dbReference type="ARBA" id="ARBA00001946"/>
    </source>
</evidence>
<evidence type="ECO:0000313" key="10">
    <source>
        <dbReference type="EMBL" id="KAL2917989.1"/>
    </source>
</evidence>